<comment type="subunit">
    <text evidence="15">Heteromultimer composed of HisG and HisZ subunits.</text>
</comment>
<keyword evidence="9 15" id="KW-0328">Glycosyltransferase</keyword>
<dbReference type="InterPro" id="IPR018198">
    <property type="entry name" value="ATP_PRibTrfase_CS"/>
</dbReference>
<dbReference type="InterPro" id="IPR001348">
    <property type="entry name" value="ATP_PRibTrfase_HisG"/>
</dbReference>
<dbReference type="InterPro" id="IPR013820">
    <property type="entry name" value="ATP_PRibTrfase_cat"/>
</dbReference>
<gene>
    <name evidence="17" type="primary">hisG2</name>
    <name evidence="15" type="synonym">hisG</name>
    <name evidence="17" type="ORF">HLVA_01270</name>
</gene>
<dbReference type="SUPFAM" id="SSF53850">
    <property type="entry name" value="Periplasmic binding protein-like II"/>
    <property type="match status" value="1"/>
</dbReference>
<organism evidence="17 18">
    <name type="scientific">Haliovirga abyssi</name>
    <dbReference type="NCBI Taxonomy" id="2996794"/>
    <lineage>
        <taxon>Bacteria</taxon>
        <taxon>Fusobacteriati</taxon>
        <taxon>Fusobacteriota</taxon>
        <taxon>Fusobacteriia</taxon>
        <taxon>Fusobacteriales</taxon>
        <taxon>Haliovirgaceae</taxon>
        <taxon>Haliovirga</taxon>
    </lineage>
</organism>
<evidence type="ECO:0000256" key="9">
    <source>
        <dbReference type="ARBA" id="ARBA00022676"/>
    </source>
</evidence>
<dbReference type="EC" id="2.4.2.17" evidence="5 15"/>
<proteinExistence type="inferred from homology"/>
<dbReference type="PANTHER" id="PTHR21403:SF8">
    <property type="entry name" value="ATP PHOSPHORIBOSYLTRANSFERASE"/>
    <property type="match status" value="1"/>
</dbReference>
<evidence type="ECO:0000256" key="6">
    <source>
        <dbReference type="ARBA" id="ARBA00020998"/>
    </source>
</evidence>
<dbReference type="PANTHER" id="PTHR21403">
    <property type="entry name" value="ATP PHOSPHORIBOSYLTRANSFERASE ATP-PRTASE"/>
    <property type="match status" value="1"/>
</dbReference>
<dbReference type="EMBL" id="AP027059">
    <property type="protein sequence ID" value="BDU49558.1"/>
    <property type="molecule type" value="Genomic_DNA"/>
</dbReference>
<evidence type="ECO:0000259" key="16">
    <source>
        <dbReference type="Pfam" id="PF01634"/>
    </source>
</evidence>
<dbReference type="AlphaFoldDB" id="A0AAU9DMN5"/>
<dbReference type="GO" id="GO:0003879">
    <property type="term" value="F:ATP phosphoribosyltransferase activity"/>
    <property type="evidence" value="ECO:0007669"/>
    <property type="project" value="UniProtKB-UniRule"/>
</dbReference>
<evidence type="ECO:0000256" key="15">
    <source>
        <dbReference type="HAMAP-Rule" id="MF_01018"/>
    </source>
</evidence>
<evidence type="ECO:0000256" key="4">
    <source>
        <dbReference type="ARBA" id="ARBA00009489"/>
    </source>
</evidence>
<dbReference type="GO" id="GO:0005524">
    <property type="term" value="F:ATP binding"/>
    <property type="evidence" value="ECO:0007669"/>
    <property type="project" value="UniProtKB-KW"/>
</dbReference>
<keyword evidence="13 15" id="KW-0368">Histidine biosynthesis</keyword>
<evidence type="ECO:0000256" key="13">
    <source>
        <dbReference type="ARBA" id="ARBA00023102"/>
    </source>
</evidence>
<dbReference type="KEGG" id="haby:HLVA_01270"/>
<dbReference type="Pfam" id="PF01634">
    <property type="entry name" value="HisG"/>
    <property type="match status" value="1"/>
</dbReference>
<comment type="catalytic activity">
    <reaction evidence="1 15">
        <text>1-(5-phospho-beta-D-ribosyl)-ATP + diphosphate = 5-phospho-alpha-D-ribose 1-diphosphate + ATP</text>
        <dbReference type="Rhea" id="RHEA:18473"/>
        <dbReference type="ChEBI" id="CHEBI:30616"/>
        <dbReference type="ChEBI" id="CHEBI:33019"/>
        <dbReference type="ChEBI" id="CHEBI:58017"/>
        <dbReference type="ChEBI" id="CHEBI:73183"/>
        <dbReference type="EC" id="2.4.2.17"/>
    </reaction>
</comment>
<dbReference type="Proteomes" id="UP001321582">
    <property type="component" value="Chromosome"/>
</dbReference>
<keyword evidence="11 15" id="KW-0547">Nucleotide-binding</keyword>
<dbReference type="Gene3D" id="3.40.190.10">
    <property type="entry name" value="Periplasmic binding protein-like II"/>
    <property type="match status" value="2"/>
</dbReference>
<dbReference type="PROSITE" id="PS01316">
    <property type="entry name" value="ATP_P_PHORIBOSYLTR"/>
    <property type="match status" value="1"/>
</dbReference>
<evidence type="ECO:0000256" key="11">
    <source>
        <dbReference type="ARBA" id="ARBA00022741"/>
    </source>
</evidence>
<evidence type="ECO:0000256" key="5">
    <source>
        <dbReference type="ARBA" id="ARBA00011946"/>
    </source>
</evidence>
<evidence type="ECO:0000256" key="1">
    <source>
        <dbReference type="ARBA" id="ARBA00000915"/>
    </source>
</evidence>
<dbReference type="HAMAP" id="MF_01018">
    <property type="entry name" value="HisG_Short"/>
    <property type="match status" value="1"/>
</dbReference>
<dbReference type="FunFam" id="3.40.190.10:FF:000008">
    <property type="entry name" value="ATP phosphoribosyltransferase"/>
    <property type="match status" value="1"/>
</dbReference>
<comment type="function">
    <text evidence="14 15">Catalyzes the condensation of ATP and 5-phosphoribose 1-diphosphate to form N'-(5'-phosphoribosyl)-ATP (PR-ATP). Has a crucial role in the pathway because the rate of histidine biosynthesis seems to be controlled primarily by regulation of HisG enzymatic activity.</text>
</comment>
<evidence type="ECO:0000313" key="17">
    <source>
        <dbReference type="EMBL" id="BDU49558.1"/>
    </source>
</evidence>
<evidence type="ECO:0000256" key="12">
    <source>
        <dbReference type="ARBA" id="ARBA00022840"/>
    </source>
</evidence>
<sequence>MTNKLTIALPKGRLAELSMEYFAKLGITSSEMEKESRKLVFPSDCGNYEFILVRASDVPVYVEHGAADMGVVGKDTLLEYGSDVYEPKDLGFGYCRMCIAKAKDKDINLNFEEWGNLRVATKFENVAKDYFKKKGINAEIIKLYGSIELAPILGLSDVIVDIVSSGATLRENGLEEVVTLFESTARMIVNKASMKLYYDKVKKLI</sequence>
<comment type="domain">
    <text evidence="15">Lacks the C-terminal regulatory region which is replaced by HisZ.</text>
</comment>
<comment type="similarity">
    <text evidence="4 15">Belongs to the ATP phosphoribosyltransferase family. Short subfamily.</text>
</comment>
<dbReference type="NCBIfam" id="TIGR00070">
    <property type="entry name" value="hisG"/>
    <property type="match status" value="1"/>
</dbReference>
<dbReference type="InterPro" id="IPR024893">
    <property type="entry name" value="ATP_PRibTrfase_HisG_short"/>
</dbReference>
<evidence type="ECO:0000256" key="14">
    <source>
        <dbReference type="ARBA" id="ARBA00024861"/>
    </source>
</evidence>
<name>A0AAU9DMN5_9FUSO</name>
<evidence type="ECO:0000256" key="7">
    <source>
        <dbReference type="ARBA" id="ARBA00022490"/>
    </source>
</evidence>
<reference evidence="17 18" key="1">
    <citation type="submission" date="2022-11" db="EMBL/GenBank/DDBJ databases">
        <title>Haliovirga abyssi gen. nov., sp. nov., a mesophilic fermentative bacterium isolated from the Iheya North hydrothermal field and the proposal of Haliovirgaceae fam. nov.</title>
        <authorList>
            <person name="Miyazaki U."/>
            <person name="Tame A."/>
            <person name="Miyazaki J."/>
            <person name="Takai K."/>
            <person name="Sawayama S."/>
            <person name="Kitajima M."/>
            <person name="Okamoto A."/>
            <person name="Nakagawa S."/>
        </authorList>
    </citation>
    <scope>NUCLEOTIDE SEQUENCE [LARGE SCALE GENOMIC DNA]</scope>
    <source>
        <strain evidence="17 18">IC12</strain>
    </source>
</reference>
<keyword evidence="12 15" id="KW-0067">ATP-binding</keyword>
<evidence type="ECO:0000313" key="18">
    <source>
        <dbReference type="Proteomes" id="UP001321582"/>
    </source>
</evidence>
<comment type="subcellular location">
    <subcellularLocation>
        <location evidence="2 15">Cytoplasm</location>
    </subcellularLocation>
</comment>
<comment type="pathway">
    <text evidence="3 15">Amino-acid biosynthesis; L-histidine biosynthesis; L-histidine from 5-phospho-alpha-D-ribose 1-diphosphate: step 1/9.</text>
</comment>
<keyword evidence="8 15" id="KW-0028">Amino-acid biosynthesis</keyword>
<protein>
    <recommendedName>
        <fullName evidence="6 15">ATP phosphoribosyltransferase</fullName>
        <shortName evidence="15">ATP-PRT</shortName>
        <shortName evidence="15">ATP-PRTase</shortName>
        <ecNumber evidence="5 15">2.4.2.17</ecNumber>
    </recommendedName>
</protein>
<dbReference type="GO" id="GO:0000105">
    <property type="term" value="P:L-histidine biosynthetic process"/>
    <property type="evidence" value="ECO:0007669"/>
    <property type="project" value="UniProtKB-UniRule"/>
</dbReference>
<evidence type="ECO:0000256" key="8">
    <source>
        <dbReference type="ARBA" id="ARBA00022605"/>
    </source>
</evidence>
<dbReference type="CDD" id="cd13595">
    <property type="entry name" value="PBP2_HisGs"/>
    <property type="match status" value="1"/>
</dbReference>
<accession>A0AAU9DMN5</accession>
<evidence type="ECO:0000256" key="3">
    <source>
        <dbReference type="ARBA" id="ARBA00004667"/>
    </source>
</evidence>
<dbReference type="GO" id="GO:0005737">
    <property type="term" value="C:cytoplasm"/>
    <property type="evidence" value="ECO:0007669"/>
    <property type="project" value="UniProtKB-SubCell"/>
</dbReference>
<keyword evidence="18" id="KW-1185">Reference proteome</keyword>
<dbReference type="RefSeq" id="WP_307904510.1">
    <property type="nucleotide sequence ID" value="NZ_AP027059.1"/>
</dbReference>
<evidence type="ECO:0000256" key="2">
    <source>
        <dbReference type="ARBA" id="ARBA00004496"/>
    </source>
</evidence>
<keyword evidence="7 15" id="KW-0963">Cytoplasm</keyword>
<keyword evidence="10 15" id="KW-0808">Transferase</keyword>
<feature type="domain" description="ATP phosphoribosyltransferase catalytic" evidence="16">
    <location>
        <begin position="54"/>
        <end position="205"/>
    </location>
</feature>
<evidence type="ECO:0000256" key="10">
    <source>
        <dbReference type="ARBA" id="ARBA00022679"/>
    </source>
</evidence>